<dbReference type="AlphaFoldDB" id="A0A1M6THV3"/>
<name>A0A1M6THV3_9FLAO</name>
<feature type="transmembrane region" description="Helical" evidence="1">
    <location>
        <begin position="14"/>
        <end position="34"/>
    </location>
</feature>
<dbReference type="PANTHER" id="PTHR21180">
    <property type="entry name" value="ENDONUCLEASE/EXONUCLEASE/PHOSPHATASE FAMILY DOMAIN-CONTAINING PROTEIN 1"/>
    <property type="match status" value="1"/>
</dbReference>
<dbReference type="InterPro" id="IPR051675">
    <property type="entry name" value="Endo/Exo/Phosphatase_dom_1"/>
</dbReference>
<accession>A0A1M6THV3</accession>
<organism evidence="2 3">
    <name type="scientific">Epilithonimonas mollis</name>
    <dbReference type="NCBI Taxonomy" id="216903"/>
    <lineage>
        <taxon>Bacteria</taxon>
        <taxon>Pseudomonadati</taxon>
        <taxon>Bacteroidota</taxon>
        <taxon>Flavobacteriia</taxon>
        <taxon>Flavobacteriales</taxon>
        <taxon>Weeksellaceae</taxon>
        <taxon>Chryseobacterium group</taxon>
        <taxon>Epilithonimonas</taxon>
    </lineage>
</organism>
<dbReference type="PANTHER" id="PTHR21180:SF32">
    <property type="entry name" value="ENDONUCLEASE_EXONUCLEASE_PHOSPHATASE FAMILY DOMAIN-CONTAINING PROTEIN 1"/>
    <property type="match status" value="1"/>
</dbReference>
<dbReference type="EMBL" id="FRAM01000003">
    <property type="protein sequence ID" value="SHK56348.1"/>
    <property type="molecule type" value="Genomic_DNA"/>
</dbReference>
<evidence type="ECO:0000313" key="2">
    <source>
        <dbReference type="EMBL" id="SHK56348.1"/>
    </source>
</evidence>
<evidence type="ECO:0000313" key="3">
    <source>
        <dbReference type="Proteomes" id="UP000184498"/>
    </source>
</evidence>
<dbReference type="InterPro" id="IPR010994">
    <property type="entry name" value="RuvA_2-like"/>
</dbReference>
<reference evidence="3" key="1">
    <citation type="submission" date="2016-11" db="EMBL/GenBank/DDBJ databases">
        <authorList>
            <person name="Varghese N."/>
            <person name="Submissions S."/>
        </authorList>
    </citation>
    <scope>NUCLEOTIDE SEQUENCE [LARGE SCALE GENOMIC DNA]</scope>
    <source>
        <strain evidence="3">DSM 18016</strain>
    </source>
</reference>
<keyword evidence="1" id="KW-0812">Transmembrane</keyword>
<evidence type="ECO:0000256" key="1">
    <source>
        <dbReference type="SAM" id="Phobius"/>
    </source>
</evidence>
<sequence>MKPKLAFQIRKRQFYSLAIFGILIIALQLSFSFYKSRQKPQIPDIQFISKSDKPLILTDFDPNDLDESQWKNLGFTEKQIKTILKYKEIVGGNFKSKAQFKKCYAVSPEKYKSLEKYILLPENNSDFKNNHFNYKPYEKKKLNIKGKFNPDLYTQKDWENLGFSEKQAGAILKYKNYLGGSFISKEKLKECFMINDEQFLQMSPYIILPEKTPENLAGKSEKKREKEAVKISHYFDPNELNQQQWQDLGFSEKQAISILKYRDKILRGSFKSLEDIQKCYMISPEKFEEMKPWIKLSVSDQLKQTEEKITVAEKTDFSKINLNQITFRQLQEFGFSEKDSAGILAFRKKLGGFINKNQLLETYEVDRALAEKLIYAAKLDNSNVAKYTLANAPEDWLKTHPYFRYSADRIIFYRISNPDNKKILKFLKLKPEYEEKMKLYIINDKN</sequence>
<keyword evidence="1" id="KW-0472">Membrane</keyword>
<dbReference type="OrthoDB" id="981124at2"/>
<keyword evidence="1" id="KW-1133">Transmembrane helix</keyword>
<dbReference type="RefSeq" id="WP_072999265.1">
    <property type="nucleotide sequence ID" value="NZ_FRAM01000003.1"/>
</dbReference>
<dbReference type="STRING" id="216903.SAMN05444371_2877"/>
<gene>
    <name evidence="2" type="ORF">SAMN05444371_2877</name>
</gene>
<proteinExistence type="predicted"/>
<keyword evidence="3" id="KW-1185">Reference proteome</keyword>
<dbReference type="Proteomes" id="UP000184498">
    <property type="component" value="Unassembled WGS sequence"/>
</dbReference>
<dbReference type="SUPFAM" id="SSF47781">
    <property type="entry name" value="RuvA domain 2-like"/>
    <property type="match status" value="4"/>
</dbReference>
<protein>
    <submittedName>
        <fullName evidence="2">Helix-hairpin-helix motif-containing protein</fullName>
    </submittedName>
</protein>